<comment type="caution">
    <text evidence="2">The sequence shown here is derived from an EMBL/GenBank/DDBJ whole genome shotgun (WGS) entry which is preliminary data.</text>
</comment>
<keyword evidence="3" id="KW-1185">Reference proteome</keyword>
<evidence type="ECO:0000256" key="1">
    <source>
        <dbReference type="SAM" id="MobiDB-lite"/>
    </source>
</evidence>
<evidence type="ECO:0000313" key="2">
    <source>
        <dbReference type="EMBL" id="MPC32928.1"/>
    </source>
</evidence>
<organism evidence="2 3">
    <name type="scientific">Portunus trituberculatus</name>
    <name type="common">Swimming crab</name>
    <name type="synonym">Neptunus trituberculatus</name>
    <dbReference type="NCBI Taxonomy" id="210409"/>
    <lineage>
        <taxon>Eukaryota</taxon>
        <taxon>Metazoa</taxon>
        <taxon>Ecdysozoa</taxon>
        <taxon>Arthropoda</taxon>
        <taxon>Crustacea</taxon>
        <taxon>Multicrustacea</taxon>
        <taxon>Malacostraca</taxon>
        <taxon>Eumalacostraca</taxon>
        <taxon>Eucarida</taxon>
        <taxon>Decapoda</taxon>
        <taxon>Pleocyemata</taxon>
        <taxon>Brachyura</taxon>
        <taxon>Eubrachyura</taxon>
        <taxon>Portunoidea</taxon>
        <taxon>Portunidae</taxon>
        <taxon>Portuninae</taxon>
        <taxon>Portunus</taxon>
    </lineage>
</organism>
<dbReference type="EMBL" id="VSRR010002724">
    <property type="protein sequence ID" value="MPC32928.1"/>
    <property type="molecule type" value="Genomic_DNA"/>
</dbReference>
<reference evidence="2 3" key="1">
    <citation type="submission" date="2019-05" db="EMBL/GenBank/DDBJ databases">
        <title>Another draft genome of Portunus trituberculatus and its Hox gene families provides insights of decapod evolution.</title>
        <authorList>
            <person name="Jeong J.-H."/>
            <person name="Song I."/>
            <person name="Kim S."/>
            <person name="Choi T."/>
            <person name="Kim D."/>
            <person name="Ryu S."/>
            <person name="Kim W."/>
        </authorList>
    </citation>
    <scope>NUCLEOTIDE SEQUENCE [LARGE SCALE GENOMIC DNA]</scope>
    <source>
        <tissue evidence="2">Muscle</tissue>
    </source>
</reference>
<feature type="compositionally biased region" description="Polar residues" evidence="1">
    <location>
        <begin position="55"/>
        <end position="67"/>
    </location>
</feature>
<evidence type="ECO:0000313" key="3">
    <source>
        <dbReference type="Proteomes" id="UP000324222"/>
    </source>
</evidence>
<gene>
    <name evidence="2" type="ORF">E2C01_026262</name>
</gene>
<feature type="region of interest" description="Disordered" evidence="1">
    <location>
        <begin position="51"/>
        <end position="87"/>
    </location>
</feature>
<dbReference type="Proteomes" id="UP000324222">
    <property type="component" value="Unassembled WGS sequence"/>
</dbReference>
<sequence length="117" mass="12756">MRWRASWNVEDDDNEDCGAADYDHLTPMTPQSRLTCLSVCSPEASHLQDLHHMTKNPSQHNSTTKTSVGPLRATPTPLPPSSTPLHTLHHSSSPFHLFLFSPGILWSSASRDGGGGV</sequence>
<accession>A0A5B7EHM5</accession>
<dbReference type="AlphaFoldDB" id="A0A5B7EHM5"/>
<name>A0A5B7EHM5_PORTR</name>
<protein>
    <submittedName>
        <fullName evidence="2">Uncharacterized protein</fullName>
    </submittedName>
</protein>
<proteinExistence type="predicted"/>